<dbReference type="EMBL" id="LAQL01000008">
    <property type="protein sequence ID" value="KLN60241.1"/>
    <property type="molecule type" value="Genomic_DNA"/>
</dbReference>
<dbReference type="PANTHER" id="PTHR42791">
    <property type="entry name" value="GNAT FAMILY ACETYLTRANSFERASE"/>
    <property type="match status" value="1"/>
</dbReference>
<keyword evidence="3" id="KW-1185">Reference proteome</keyword>
<accession>A0A0H2MDE4</accession>
<dbReference type="GO" id="GO:0016747">
    <property type="term" value="F:acyltransferase activity, transferring groups other than amino-acyl groups"/>
    <property type="evidence" value="ECO:0007669"/>
    <property type="project" value="InterPro"/>
</dbReference>
<feature type="domain" description="N-acetyltransferase" evidence="1">
    <location>
        <begin position="3"/>
        <end position="151"/>
    </location>
</feature>
<dbReference type="STRING" id="1489064.WH96_13755"/>
<proteinExistence type="predicted"/>
<dbReference type="InterPro" id="IPR000182">
    <property type="entry name" value="GNAT_dom"/>
</dbReference>
<dbReference type="PANTHER" id="PTHR42791:SF1">
    <property type="entry name" value="N-ACETYLTRANSFERASE DOMAIN-CONTAINING PROTEIN"/>
    <property type="match status" value="1"/>
</dbReference>
<dbReference type="InterPro" id="IPR016181">
    <property type="entry name" value="Acyl_CoA_acyltransferase"/>
</dbReference>
<dbReference type="Pfam" id="PF13508">
    <property type="entry name" value="Acetyltransf_7"/>
    <property type="match status" value="1"/>
</dbReference>
<dbReference type="Gene3D" id="3.40.630.30">
    <property type="match status" value="1"/>
</dbReference>
<protein>
    <recommendedName>
        <fullName evidence="1">N-acetyltransferase domain-containing protein</fullName>
    </recommendedName>
</protein>
<dbReference type="InterPro" id="IPR052523">
    <property type="entry name" value="Trichothecene_AcTrans"/>
</dbReference>
<comment type="caution">
    <text evidence="2">The sequence shown here is derived from an EMBL/GenBank/DDBJ whole genome shotgun (WGS) entry which is preliminary data.</text>
</comment>
<dbReference type="SUPFAM" id="SSF55729">
    <property type="entry name" value="Acyl-CoA N-acyltransferases (Nat)"/>
    <property type="match status" value="1"/>
</dbReference>
<reference evidence="2 3" key="1">
    <citation type="submission" date="2015-03" db="EMBL/GenBank/DDBJ databases">
        <title>Genome Sequence of Kiloniella spongiae MEBiC09566, isolated from a marine sponge.</title>
        <authorList>
            <person name="Shao Z."/>
            <person name="Wang L."/>
            <person name="Li X."/>
        </authorList>
    </citation>
    <scope>NUCLEOTIDE SEQUENCE [LARGE SCALE GENOMIC DNA]</scope>
    <source>
        <strain evidence="2 3">MEBiC09566</strain>
    </source>
</reference>
<evidence type="ECO:0000259" key="1">
    <source>
        <dbReference type="PROSITE" id="PS51186"/>
    </source>
</evidence>
<sequence>MTLSFKTAVLTDLEKLISIRIAAMKESLENVGRFDPIRARERFTKKFIPEQTTLVLKDAEVIGFYVLLAKDDHYWLDHFYINPAIQNNGVGSAIIEQIIDRASEQKLPVKLCALKESRANNFYKKHGFKLTHSEEWDNYYTHPHLTENFSG</sequence>
<dbReference type="OrthoDB" id="7585366at2"/>
<dbReference type="AlphaFoldDB" id="A0A0H2MDE4"/>
<dbReference type="PROSITE" id="PS51186">
    <property type="entry name" value="GNAT"/>
    <property type="match status" value="1"/>
</dbReference>
<evidence type="ECO:0000313" key="2">
    <source>
        <dbReference type="EMBL" id="KLN60241.1"/>
    </source>
</evidence>
<evidence type="ECO:0000313" key="3">
    <source>
        <dbReference type="Proteomes" id="UP000035444"/>
    </source>
</evidence>
<organism evidence="2 3">
    <name type="scientific">Kiloniella spongiae</name>
    <dbReference type="NCBI Taxonomy" id="1489064"/>
    <lineage>
        <taxon>Bacteria</taxon>
        <taxon>Pseudomonadati</taxon>
        <taxon>Pseudomonadota</taxon>
        <taxon>Alphaproteobacteria</taxon>
        <taxon>Rhodospirillales</taxon>
        <taxon>Kiloniellaceae</taxon>
        <taxon>Kiloniella</taxon>
    </lineage>
</organism>
<name>A0A0H2MDE4_9PROT</name>
<gene>
    <name evidence="2" type="ORF">WH96_13755</name>
</gene>
<dbReference type="Proteomes" id="UP000035444">
    <property type="component" value="Unassembled WGS sequence"/>
</dbReference>